<dbReference type="GO" id="GO:0005525">
    <property type="term" value="F:GTP binding"/>
    <property type="evidence" value="ECO:0007669"/>
    <property type="project" value="UniProtKB-KW"/>
</dbReference>
<dbReference type="InterPro" id="IPR053905">
    <property type="entry name" value="EF-G-like_DII"/>
</dbReference>
<dbReference type="CDD" id="cd03692">
    <property type="entry name" value="mtIF2_IVc"/>
    <property type="match status" value="1"/>
</dbReference>
<dbReference type="NCBIfam" id="TIGR00487">
    <property type="entry name" value="IF-2"/>
    <property type="match status" value="1"/>
</dbReference>
<dbReference type="AlphaFoldDB" id="A0A1C7I9L6"/>
<keyword evidence="6 8" id="KW-0342">GTP-binding</keyword>
<dbReference type="HAMAP" id="MF_00100_B">
    <property type="entry name" value="IF_2_B"/>
    <property type="match status" value="1"/>
</dbReference>
<evidence type="ECO:0000256" key="10">
    <source>
        <dbReference type="SAM" id="MobiDB-lite"/>
    </source>
</evidence>
<keyword evidence="8" id="KW-0963">Cytoplasm</keyword>
<reference evidence="12" key="1">
    <citation type="submission" date="2017-04" db="EMBL/GenBank/DDBJ databases">
        <title>Complete Genome Sequences of Twelve Strains of a Stable Defined Moderately Diverse Mouse Microbiota 2 (sDMDMm2).</title>
        <authorList>
            <person name="Uchimura Y."/>
            <person name="Wyss M."/>
            <person name="Brugiroux S."/>
            <person name="Limenitakis J.P."/>
            <person name="Stecher B."/>
            <person name="McCoy K.D."/>
            <person name="Macpherson A.J."/>
        </authorList>
    </citation>
    <scope>NUCLEOTIDE SEQUENCE</scope>
    <source>
        <strain evidence="12">YL58</strain>
    </source>
</reference>
<feature type="compositionally biased region" description="Low complexity" evidence="10">
    <location>
        <begin position="201"/>
        <end position="211"/>
    </location>
</feature>
<dbReference type="SUPFAM" id="SSF52156">
    <property type="entry name" value="Initiation factor IF2/eIF5b, domain 3"/>
    <property type="match status" value="1"/>
</dbReference>
<feature type="binding site" evidence="8">
    <location>
        <begin position="537"/>
        <end position="544"/>
    </location>
    <ligand>
        <name>GTP</name>
        <dbReference type="ChEBI" id="CHEBI:37565"/>
    </ligand>
</feature>
<dbReference type="FunFam" id="3.40.50.300:FF:000019">
    <property type="entry name" value="Translation initiation factor IF-2"/>
    <property type="match status" value="1"/>
</dbReference>
<dbReference type="STRING" id="1796616.A4V09_11660"/>
<dbReference type="InterPro" id="IPR036925">
    <property type="entry name" value="TIF_IF2_dom3_sf"/>
</dbReference>
<protein>
    <recommendedName>
        <fullName evidence="2 8">Translation initiation factor IF-2</fullName>
    </recommendedName>
</protein>
<proteinExistence type="inferred from homology"/>
<dbReference type="OrthoDB" id="9811804at2"/>
<dbReference type="Gene3D" id="3.40.50.10050">
    <property type="entry name" value="Translation initiation factor IF- 2, domain 3"/>
    <property type="match status" value="1"/>
</dbReference>
<dbReference type="Gene3D" id="3.40.50.300">
    <property type="entry name" value="P-loop containing nucleotide triphosphate hydrolases"/>
    <property type="match status" value="1"/>
</dbReference>
<comment type="subcellular location">
    <subcellularLocation>
        <location evidence="8">Cytoplasm</location>
    </subcellularLocation>
</comment>
<dbReference type="PANTHER" id="PTHR43381:SF5">
    <property type="entry name" value="TR-TYPE G DOMAIN-CONTAINING PROTEIN"/>
    <property type="match status" value="1"/>
</dbReference>
<comment type="similarity">
    <text evidence="1 8 9">Belongs to the TRAFAC class translation factor GTPase superfamily. Classic translation factor GTPase family. IF-2 subfamily.</text>
</comment>
<keyword evidence="5 8" id="KW-0648">Protein biosynthesis</keyword>
<dbReference type="PROSITE" id="PS01176">
    <property type="entry name" value="IF2"/>
    <property type="match status" value="1"/>
</dbReference>
<dbReference type="GO" id="GO:0005829">
    <property type="term" value="C:cytosol"/>
    <property type="evidence" value="ECO:0007669"/>
    <property type="project" value="TreeGrafter"/>
</dbReference>
<comment type="function">
    <text evidence="7 8 9">One of the essential components for the initiation of protein synthesis. Protects formylmethionyl-tRNA from spontaneous hydrolysis and promotes its binding to the 30S ribosomal subunits. Also involved in the hydrolysis of GTP during the formation of the 70S ribosomal complex.</text>
</comment>
<keyword evidence="4 8" id="KW-0547">Nucleotide-binding</keyword>
<dbReference type="InterPro" id="IPR009000">
    <property type="entry name" value="Transl_B-barrel_sf"/>
</dbReference>
<accession>A0A1C7I9L6</accession>
<evidence type="ECO:0000256" key="2">
    <source>
        <dbReference type="ARBA" id="ARBA00020675"/>
    </source>
</evidence>
<dbReference type="InterPro" id="IPR000178">
    <property type="entry name" value="TF_IF2_bacterial-like"/>
</dbReference>
<sequence>MSKLRVHEIARELDKSNKEVMDFLKSKNIDVKSHMSSLEDDHVSLIRSNLRKGNMAAASTDTAKPAASAEEKPKKKLIQVFRPQNASHMPERKQKPQNHPAEAGSAHSSSQPGNNRPAQGGMKTESTANTQNRTDNRPGSNNGERPNRYNSDNRNTDRPNRYNNDNRSGDNRPRYNNSGDGQNRYNNDNRNGDNRPRTNSGDGQNRYNNDNRNGDNRPRTNTGDRPRYNSDNRNGDNRPRTNTGDRPRYNSDNRNGDNRPRTNTGDRPRYNSDNRNGDNRPRTNTGDRPRYNSDNRNGDNRPRTNTGDRPRYNSDNRNGDNRPRTNTGDRPRYNNDNRGGDNRPRTGSGPNRFGDNRQRGTDNRPGGGFNRDKGGKADAPKLEFVEKDSRKLNRENKKKDVKKDDLKTGSKRPNQGGGRRPNQRLPRALQRPNTQPKVEEKKEVVKEITLPEKMTIRELADKMKMQPSVIVKKLFMDGIMVTVNHEIDFEKAQEIALDYDIIAEPEVKVDVIAELLKEDDEDESLLVSRPPVVCVMGHVDHGKTSLLDCIRNTHVTDREAGGITQHIGAYMVTVNDQKITFLDTPGHEAFTAMRMRGANATDIAILVVAADDGVMPQTVEAINHAKAAGVEIIVAINKIDKPSANIERVKQELSEYELIPEDWGGSTIFVPVSAHSGEGIETLLEMIILTAEVAELKANPKRMARGLVIEAELDKGKGPVATILVQKGTLHVGDFIAAGACSGKVRAMMDDKGRRVKEASPSTPVEILGLGDVPNAGEILVATENDKEAKHFAATFVSENKNRLLEETKAKMSLDDLFTQIQAGNLKELPLIVKADVQGSVEAVKQSLVKISNEEVVVKVIHGGVGAINESDVTLASASNAIIIGFNVRPDVTAKAIAEQEGVDLRLYRVIYQAIEDVEAAMKGMLDPVYEEKVIGHAEVRQTFKSSDVGTIAGGYVLDGMFQRNCKVRITRGEEQIYEGVLASLKRFKDDVKEVKAGYECGLVFEDFSDVQEEDRVEAYIMVEVPR</sequence>
<dbReference type="InterPro" id="IPR027417">
    <property type="entry name" value="P-loop_NTPase"/>
</dbReference>
<dbReference type="RefSeq" id="WP_084043558.1">
    <property type="nucleotide sequence ID" value="NZ_CP015405.2"/>
</dbReference>
<dbReference type="InterPro" id="IPR000795">
    <property type="entry name" value="T_Tr_GTP-bd_dom"/>
</dbReference>
<dbReference type="Gene3D" id="1.10.10.2480">
    <property type="match status" value="1"/>
</dbReference>
<feature type="domain" description="Tr-type G" evidence="11">
    <location>
        <begin position="528"/>
        <end position="697"/>
    </location>
</feature>
<dbReference type="InterPro" id="IPR023115">
    <property type="entry name" value="TIF_IF2_dom3"/>
</dbReference>
<evidence type="ECO:0000256" key="4">
    <source>
        <dbReference type="ARBA" id="ARBA00022741"/>
    </source>
</evidence>
<dbReference type="FunFam" id="3.40.50.10050:FF:000001">
    <property type="entry name" value="Translation initiation factor IF-2"/>
    <property type="match status" value="1"/>
</dbReference>
<dbReference type="CDD" id="cd03702">
    <property type="entry name" value="IF2_mtIF2_II"/>
    <property type="match status" value="1"/>
</dbReference>
<evidence type="ECO:0000256" key="6">
    <source>
        <dbReference type="ARBA" id="ARBA00023134"/>
    </source>
</evidence>
<dbReference type="FunFam" id="2.40.30.10:FF:000007">
    <property type="entry name" value="Translation initiation factor IF-2"/>
    <property type="match status" value="1"/>
</dbReference>
<keyword evidence="13" id="KW-1185">Reference proteome</keyword>
<name>A0A1C7I9L6_9FIRM</name>
<dbReference type="SUPFAM" id="SSF52540">
    <property type="entry name" value="P-loop containing nucleoside triphosphate hydrolases"/>
    <property type="match status" value="1"/>
</dbReference>
<evidence type="ECO:0000256" key="9">
    <source>
        <dbReference type="RuleBase" id="RU000644"/>
    </source>
</evidence>
<feature type="compositionally biased region" description="Polar residues" evidence="10">
    <location>
        <begin position="124"/>
        <end position="153"/>
    </location>
</feature>
<evidence type="ECO:0000256" key="3">
    <source>
        <dbReference type="ARBA" id="ARBA00022540"/>
    </source>
</evidence>
<dbReference type="Pfam" id="PF04760">
    <property type="entry name" value="IF2_N"/>
    <property type="match status" value="2"/>
</dbReference>
<dbReference type="PROSITE" id="PS51722">
    <property type="entry name" value="G_TR_2"/>
    <property type="match status" value="1"/>
</dbReference>
<keyword evidence="3 8" id="KW-0396">Initiation factor</keyword>
<dbReference type="Pfam" id="PF11987">
    <property type="entry name" value="IF-2"/>
    <property type="match status" value="1"/>
</dbReference>
<evidence type="ECO:0000259" key="11">
    <source>
        <dbReference type="PROSITE" id="PS51722"/>
    </source>
</evidence>
<dbReference type="FunFam" id="2.40.30.10:FF:000008">
    <property type="entry name" value="Translation initiation factor IF-2"/>
    <property type="match status" value="1"/>
</dbReference>
<feature type="compositionally biased region" description="Low complexity" evidence="10">
    <location>
        <begin position="179"/>
        <end position="189"/>
    </location>
</feature>
<feature type="binding site" evidence="8">
    <location>
        <begin position="637"/>
        <end position="640"/>
    </location>
    <ligand>
        <name>GTP</name>
        <dbReference type="ChEBI" id="CHEBI:37565"/>
    </ligand>
</feature>
<evidence type="ECO:0000313" key="12">
    <source>
        <dbReference type="EMBL" id="ANU76366.1"/>
    </source>
</evidence>
<feature type="region of interest" description="Disordered" evidence="10">
    <location>
        <begin position="53"/>
        <end position="441"/>
    </location>
</feature>
<dbReference type="InterPro" id="IPR015760">
    <property type="entry name" value="TIF_IF2"/>
</dbReference>
<dbReference type="PANTHER" id="PTHR43381">
    <property type="entry name" value="TRANSLATION INITIATION FACTOR IF-2-RELATED"/>
    <property type="match status" value="1"/>
</dbReference>
<dbReference type="Gene3D" id="2.40.30.10">
    <property type="entry name" value="Translation factors"/>
    <property type="match status" value="2"/>
</dbReference>
<evidence type="ECO:0000256" key="5">
    <source>
        <dbReference type="ARBA" id="ARBA00022917"/>
    </source>
</evidence>
<feature type="compositionally biased region" description="Basic and acidic residues" evidence="10">
    <location>
        <begin position="212"/>
        <end position="344"/>
    </location>
</feature>
<dbReference type="GO" id="GO:0003924">
    <property type="term" value="F:GTPase activity"/>
    <property type="evidence" value="ECO:0007669"/>
    <property type="project" value="UniProtKB-UniRule"/>
</dbReference>
<feature type="compositionally biased region" description="Low complexity" evidence="10">
    <location>
        <begin position="56"/>
        <end position="68"/>
    </location>
</feature>
<evidence type="ECO:0000256" key="1">
    <source>
        <dbReference type="ARBA" id="ARBA00007733"/>
    </source>
</evidence>
<evidence type="ECO:0000313" key="13">
    <source>
        <dbReference type="Proteomes" id="UP000092574"/>
    </source>
</evidence>
<feature type="binding site" evidence="8">
    <location>
        <begin position="583"/>
        <end position="587"/>
    </location>
    <ligand>
        <name>GTP</name>
        <dbReference type="ChEBI" id="CHEBI:37565"/>
    </ligand>
</feature>
<dbReference type="EMBL" id="CP015405">
    <property type="protein sequence ID" value="ANU76366.1"/>
    <property type="molecule type" value="Genomic_DNA"/>
</dbReference>
<feature type="region of interest" description="G-domain" evidence="8">
    <location>
        <begin position="531"/>
        <end position="679"/>
    </location>
</feature>
<dbReference type="NCBIfam" id="TIGR00231">
    <property type="entry name" value="small_GTP"/>
    <property type="match status" value="1"/>
</dbReference>
<dbReference type="Pfam" id="PF22042">
    <property type="entry name" value="EF-G_D2"/>
    <property type="match status" value="1"/>
</dbReference>
<dbReference type="Pfam" id="PF00009">
    <property type="entry name" value="GTP_EFTU"/>
    <property type="match status" value="1"/>
</dbReference>
<dbReference type="InterPro" id="IPR005225">
    <property type="entry name" value="Small_GTP-bd"/>
</dbReference>
<feature type="compositionally biased region" description="Polar residues" evidence="10">
    <location>
        <begin position="106"/>
        <end position="117"/>
    </location>
</feature>
<dbReference type="InterPro" id="IPR044145">
    <property type="entry name" value="IF2_II"/>
</dbReference>
<dbReference type="InterPro" id="IPR006847">
    <property type="entry name" value="IF2_N"/>
</dbReference>
<organism evidence="12 13">
    <name type="scientific">Blautia pseudococcoides</name>
    <dbReference type="NCBI Taxonomy" id="1796616"/>
    <lineage>
        <taxon>Bacteria</taxon>
        <taxon>Bacillati</taxon>
        <taxon>Bacillota</taxon>
        <taxon>Clostridia</taxon>
        <taxon>Lachnospirales</taxon>
        <taxon>Lachnospiraceae</taxon>
        <taxon>Blautia</taxon>
    </lineage>
</organism>
<dbReference type="GO" id="GO:0003743">
    <property type="term" value="F:translation initiation factor activity"/>
    <property type="evidence" value="ECO:0007669"/>
    <property type="project" value="UniProtKB-UniRule"/>
</dbReference>
<gene>
    <name evidence="8" type="primary">infB</name>
    <name evidence="12" type="ORF">A4V09_11660</name>
</gene>
<evidence type="ECO:0000256" key="8">
    <source>
        <dbReference type="HAMAP-Rule" id="MF_00100"/>
    </source>
</evidence>
<dbReference type="Proteomes" id="UP000092574">
    <property type="component" value="Chromosome"/>
</dbReference>
<evidence type="ECO:0000256" key="7">
    <source>
        <dbReference type="ARBA" id="ARBA00025162"/>
    </source>
</evidence>
<dbReference type="SUPFAM" id="SSF50447">
    <property type="entry name" value="Translation proteins"/>
    <property type="match status" value="2"/>
</dbReference>
<feature type="compositionally biased region" description="Basic and acidic residues" evidence="10">
    <location>
        <begin position="370"/>
        <end position="408"/>
    </location>
</feature>
<dbReference type="CDD" id="cd01887">
    <property type="entry name" value="IF2_eIF5B"/>
    <property type="match status" value="1"/>
</dbReference>
<dbReference type="KEGG" id="byl:A4V09_11660"/>